<evidence type="ECO:0000313" key="1">
    <source>
        <dbReference type="EMBL" id="MBY8881295.1"/>
    </source>
</evidence>
<dbReference type="RefSeq" id="WP_222967150.1">
    <property type="nucleotide sequence ID" value="NZ_JAINZZ010000045.1"/>
</dbReference>
<evidence type="ECO:0008006" key="3">
    <source>
        <dbReference type="Google" id="ProtNLM"/>
    </source>
</evidence>
<evidence type="ECO:0000313" key="2">
    <source>
        <dbReference type="Proteomes" id="UP000778578"/>
    </source>
</evidence>
<reference evidence="1 2" key="1">
    <citation type="submission" date="2021-08" db="EMBL/GenBank/DDBJ databases">
        <title>WGS of actinomycetes from Thailand.</title>
        <authorList>
            <person name="Thawai C."/>
        </authorList>
    </citation>
    <scope>NUCLEOTIDE SEQUENCE [LARGE SCALE GENOMIC DNA]</scope>
    <source>
        <strain evidence="1 2">PLK6-54</strain>
    </source>
</reference>
<organism evidence="1 2">
    <name type="scientific">Actinacidiphila acidipaludis</name>
    <dbReference type="NCBI Taxonomy" id="2873382"/>
    <lineage>
        <taxon>Bacteria</taxon>
        <taxon>Bacillati</taxon>
        <taxon>Actinomycetota</taxon>
        <taxon>Actinomycetes</taxon>
        <taxon>Kitasatosporales</taxon>
        <taxon>Streptomycetaceae</taxon>
        <taxon>Actinacidiphila</taxon>
    </lineage>
</organism>
<name>A0ABS7QFT1_9ACTN</name>
<accession>A0ABS7QFT1</accession>
<keyword evidence="2" id="KW-1185">Reference proteome</keyword>
<sequence>MTLCDYFSAPDDAAAVAVIGTPGGPIPAGFDAISLKDIDPVVVLGRLEALIAERGHAAAGTAESAAGAAQLVSSPDSEGPFVFRVPDTLTAALAAAGPAELVRAAEPWSRTDELRQFGIDAPTAAGMLEVLAALARRAREGKARVYCWWAL</sequence>
<proteinExistence type="predicted"/>
<gene>
    <name evidence="1" type="ORF">K7862_27185</name>
</gene>
<dbReference type="EMBL" id="JAINZZ010000045">
    <property type="protein sequence ID" value="MBY8881295.1"/>
    <property type="molecule type" value="Genomic_DNA"/>
</dbReference>
<comment type="caution">
    <text evidence="1">The sequence shown here is derived from an EMBL/GenBank/DDBJ whole genome shotgun (WGS) entry which is preliminary data.</text>
</comment>
<protein>
    <recommendedName>
        <fullName evidence="3">DUF1877 family protein</fullName>
    </recommendedName>
</protein>
<dbReference type="Proteomes" id="UP000778578">
    <property type="component" value="Unassembled WGS sequence"/>
</dbReference>